<reference evidence="1 2" key="1">
    <citation type="submission" date="2021-02" db="EMBL/GenBank/DDBJ databases">
        <title>Activity-based single-cell genomes from oceanic crustal fluid captures similar information to metagenomic and metatranscriptomic surveys with orders of magnitude less sampling.</title>
        <authorList>
            <person name="D'Angelo T.S."/>
            <person name="Orcutt B.N."/>
        </authorList>
    </citation>
    <scope>NUCLEOTIDE SEQUENCE [LARGE SCALE GENOMIC DNA]</scope>
    <source>
        <strain evidence="1">AH-315-G02</strain>
    </source>
</reference>
<protein>
    <submittedName>
        <fullName evidence="1">Uncharacterized protein</fullName>
    </submittedName>
</protein>
<dbReference type="InterPro" id="IPR023214">
    <property type="entry name" value="HAD_sf"/>
</dbReference>
<dbReference type="Proteomes" id="UP000717534">
    <property type="component" value="Unassembled WGS sequence"/>
</dbReference>
<feature type="non-terminal residue" evidence="1">
    <location>
        <position position="126"/>
    </location>
</feature>
<evidence type="ECO:0000313" key="1">
    <source>
        <dbReference type="EMBL" id="MBN4068993.1"/>
    </source>
</evidence>
<name>A0ABS3AW06_9BACT</name>
<evidence type="ECO:0000313" key="2">
    <source>
        <dbReference type="Proteomes" id="UP000717534"/>
    </source>
</evidence>
<accession>A0ABS3AW06</accession>
<gene>
    <name evidence="1" type="ORF">JYU06_05680</name>
</gene>
<organism evidence="1 2">
    <name type="scientific">Desulfotalea psychrophila</name>
    <dbReference type="NCBI Taxonomy" id="84980"/>
    <lineage>
        <taxon>Bacteria</taxon>
        <taxon>Pseudomonadati</taxon>
        <taxon>Thermodesulfobacteriota</taxon>
        <taxon>Desulfobulbia</taxon>
        <taxon>Desulfobulbales</taxon>
        <taxon>Desulfocapsaceae</taxon>
        <taxon>Desulfotalea</taxon>
    </lineage>
</organism>
<sequence>MSKMCFQQDFVTSAPAPSIVSEYSAFPRLQSRNWEPGNRSTLNNLLKYHSELPHDDTKVAVFDFDNTSLFGDVGKTVFRYQLDNLLFRLSPQGFANLFPDYSGTVGNRPYQVIKNRIISLYEALWP</sequence>
<proteinExistence type="predicted"/>
<keyword evidence="2" id="KW-1185">Reference proteome</keyword>
<dbReference type="Gene3D" id="3.40.50.1000">
    <property type="entry name" value="HAD superfamily/HAD-like"/>
    <property type="match status" value="1"/>
</dbReference>
<dbReference type="EMBL" id="JAFITO010000104">
    <property type="protein sequence ID" value="MBN4068993.1"/>
    <property type="molecule type" value="Genomic_DNA"/>
</dbReference>
<comment type="caution">
    <text evidence="1">The sequence shown here is derived from an EMBL/GenBank/DDBJ whole genome shotgun (WGS) entry which is preliminary data.</text>
</comment>